<keyword evidence="2" id="KW-0694">RNA-binding</keyword>
<reference evidence="5" key="1">
    <citation type="submission" date="2022-11" db="UniProtKB">
        <authorList>
            <consortium name="WormBaseParasite"/>
        </authorList>
    </citation>
    <scope>IDENTIFICATION</scope>
</reference>
<evidence type="ECO:0000256" key="1">
    <source>
        <dbReference type="ARBA" id="ARBA00022737"/>
    </source>
</evidence>
<feature type="region of interest" description="Disordered" evidence="3">
    <location>
        <begin position="705"/>
        <end position="724"/>
    </location>
</feature>
<feature type="region of interest" description="Disordered" evidence="3">
    <location>
        <begin position="101"/>
        <end position="125"/>
    </location>
</feature>
<organism evidence="4 5">
    <name type="scientific">Globodera rostochiensis</name>
    <name type="common">Golden nematode worm</name>
    <name type="synonym">Heterodera rostochiensis</name>
    <dbReference type="NCBI Taxonomy" id="31243"/>
    <lineage>
        <taxon>Eukaryota</taxon>
        <taxon>Metazoa</taxon>
        <taxon>Ecdysozoa</taxon>
        <taxon>Nematoda</taxon>
        <taxon>Chromadorea</taxon>
        <taxon>Rhabditida</taxon>
        <taxon>Tylenchina</taxon>
        <taxon>Tylenchomorpha</taxon>
        <taxon>Tylenchoidea</taxon>
        <taxon>Heteroderidae</taxon>
        <taxon>Heteroderinae</taxon>
        <taxon>Globodera</taxon>
    </lineage>
</organism>
<feature type="region of interest" description="Disordered" evidence="3">
    <location>
        <begin position="227"/>
        <end position="413"/>
    </location>
</feature>
<dbReference type="Gene3D" id="3.30.70.330">
    <property type="match status" value="1"/>
</dbReference>
<evidence type="ECO:0000256" key="3">
    <source>
        <dbReference type="SAM" id="MobiDB-lite"/>
    </source>
</evidence>
<name>A0A914HRY2_GLORO</name>
<dbReference type="PANTHER" id="PTHR13976">
    <property type="entry name" value="HETEROGENEOUS NUCLEAR RIBONUCLEOPROTEIN-RELATED"/>
    <property type="match status" value="1"/>
</dbReference>
<dbReference type="SUPFAM" id="SSF54928">
    <property type="entry name" value="RNA-binding domain, RBD"/>
    <property type="match status" value="2"/>
</dbReference>
<dbReference type="Proteomes" id="UP000887572">
    <property type="component" value="Unplaced"/>
</dbReference>
<feature type="compositionally biased region" description="Polar residues" evidence="3">
    <location>
        <begin position="263"/>
        <end position="279"/>
    </location>
</feature>
<keyword evidence="1" id="KW-0677">Repeat</keyword>
<feature type="compositionally biased region" description="Polar residues" evidence="3">
    <location>
        <begin position="625"/>
        <end position="636"/>
    </location>
</feature>
<feature type="compositionally biased region" description="Basic and acidic residues" evidence="3">
    <location>
        <begin position="514"/>
        <end position="549"/>
    </location>
</feature>
<proteinExistence type="predicted"/>
<evidence type="ECO:0000313" key="4">
    <source>
        <dbReference type="Proteomes" id="UP000887572"/>
    </source>
</evidence>
<feature type="compositionally biased region" description="Basic and acidic residues" evidence="3">
    <location>
        <begin position="598"/>
        <end position="613"/>
    </location>
</feature>
<feature type="compositionally biased region" description="Polar residues" evidence="3">
    <location>
        <begin position="712"/>
        <end position="722"/>
    </location>
</feature>
<dbReference type="GO" id="GO:0003723">
    <property type="term" value="F:RNA binding"/>
    <property type="evidence" value="ECO:0007669"/>
    <property type="project" value="UniProtKB-KW"/>
</dbReference>
<sequence length="1081" mass="117949">MFQKKVLVSAQHFVRLAKWFQTDEDARLAMLLDGRLLHQAKIRLMLSSRREMEQVIADAQALAGAAKQQNPPSGTAHHLVHQQATEMKNIAEDRSAKLPDQLAKDGGQWKAQTEVPTVPSSHSVPFATQQTTAPSFQQLFGGDSWKNPQLQNASSQLLVESGQGPQLSFQEQPASQPVPVFPGSAQPPFGGVPPSSLGVLLGSPNKTSNIPQQPPGFPPPLNIPSQPLQSAGAPLQPRPPIPSYAGDGFFNQQPPTGYHGQRFHSQAPQAYAQQQNFRPGQSGKVNAVQHHQFGIQNQAGGGRPPRPSLGRRGGPGGPVQQQFDVGGGPGFGFPGSYAESQFGGGGLHPQQQHFHPRQQQYQQRFDGGASNGGKRRRSRSPPGAVGPGKRFYHGASRENENNPSAQFPPSAVFPSEPSVKERVCVQLSNVPYKATFFDVKQYLSATDAECVKVTRVYQPDRNYSDRWIVEFDNEKDARSVIRHHGEVNNRTIRTERIPARKADEQYAVMEPDEKDGGGKRSSDEPNSKRERDRGGRGERDRPRERDRGSNRSRSPKGRSGRGRSMDTARSNPSERGSASTAVWAKEERAKQPTAENSLDGKADRDRQTKEQQRQHKPQHQQQPPSMGSSNPTGSLNMISNAAVFGAFSFPDNHNNTAYRARPGGTAHIGAKANEPKPLRAFEFFPPLPTSGTHRPPIPLNHLEGGGVAGGQKASSPPANQHNPHIPPLIRTAASNGGFWPRAAAAASVSAFGTARQQLTASTSANPVQPILPANLSRPTTAAKTSAALFNASVGSLDTSIGSTAAGLVIQEDYSMDEADSDNDARVHSAPSKTDGITDQPPLDLLEPESDTSAIPSQAQLDTKAERRAFDSAPNREFTPQELELRPHLAFLERYREDPNSSSCIRLENVPRMVYAEQLAEFLGVQFDFPCENIARMQNGVLYINLPNEAMATKAASQNMNILNGHQIIITQLKKTEMADSIRQNMIIIREMYRVSVVARGFPLITQRNEVISMFERFSLNRDGVEKCAVKPNDTVSTFFLTFSSAQDCREAIRALNDTQTVGGARIKVFQPADVASLNRTS</sequence>
<feature type="compositionally biased region" description="Polar residues" evidence="3">
    <location>
        <begin position="161"/>
        <end position="175"/>
    </location>
</feature>
<protein>
    <submittedName>
        <fullName evidence="5">RRM domain-containing protein</fullName>
    </submittedName>
</protein>
<evidence type="ECO:0000313" key="5">
    <source>
        <dbReference type="WBParaSite" id="Gr19_v10_g390.t1"/>
    </source>
</evidence>
<dbReference type="AlphaFoldDB" id="A0A914HRY2"/>
<feature type="compositionally biased region" description="Low complexity" evidence="3">
    <location>
        <begin position="349"/>
        <end position="368"/>
    </location>
</feature>
<feature type="compositionally biased region" description="Polar residues" evidence="3">
    <location>
        <begin position="110"/>
        <end position="125"/>
    </location>
</feature>
<keyword evidence="4" id="KW-1185">Reference proteome</keyword>
<feature type="region of interest" description="Disordered" evidence="3">
    <location>
        <begin position="161"/>
        <end position="186"/>
    </location>
</feature>
<dbReference type="InterPro" id="IPR050666">
    <property type="entry name" value="ESRP"/>
</dbReference>
<feature type="compositionally biased region" description="Basic and acidic residues" evidence="3">
    <location>
        <begin position="492"/>
        <end position="504"/>
    </location>
</feature>
<dbReference type="WBParaSite" id="Gr19_v10_g390.t1">
    <property type="protein sequence ID" value="Gr19_v10_g390.t1"/>
    <property type="gene ID" value="Gr19_v10_g390"/>
</dbReference>
<accession>A0A914HRY2</accession>
<feature type="region of interest" description="Disordered" evidence="3">
    <location>
        <begin position="817"/>
        <end position="857"/>
    </location>
</feature>
<dbReference type="CDD" id="cd00590">
    <property type="entry name" value="RRM_SF"/>
    <property type="match status" value="1"/>
</dbReference>
<feature type="compositionally biased region" description="Polar residues" evidence="3">
    <location>
        <begin position="567"/>
        <end position="580"/>
    </location>
</feature>
<dbReference type="InterPro" id="IPR035979">
    <property type="entry name" value="RBD_domain_sf"/>
</dbReference>
<feature type="region of interest" description="Disordered" evidence="3">
    <location>
        <begin position="492"/>
        <end position="636"/>
    </location>
</feature>
<dbReference type="InterPro" id="IPR012677">
    <property type="entry name" value="Nucleotide-bd_a/b_plait_sf"/>
</dbReference>
<evidence type="ECO:0000256" key="2">
    <source>
        <dbReference type="ARBA" id="ARBA00022884"/>
    </source>
</evidence>